<dbReference type="Proteomes" id="UP000272010">
    <property type="component" value="Chromosome"/>
</dbReference>
<dbReference type="Gene3D" id="3.10.450.50">
    <property type="match status" value="1"/>
</dbReference>
<evidence type="ECO:0000313" key="5">
    <source>
        <dbReference type="EMBL" id="QEU10112.1"/>
    </source>
</evidence>
<name>A0A1V0GR28_9RHOB</name>
<dbReference type="EMBL" id="CP031078">
    <property type="protein sequence ID" value="AYF02225.1"/>
    <property type="molecule type" value="Genomic_DNA"/>
</dbReference>
<evidence type="ECO:0000259" key="1">
    <source>
        <dbReference type="Pfam" id="PF12680"/>
    </source>
</evidence>
<evidence type="ECO:0000313" key="9">
    <source>
        <dbReference type="Proteomes" id="UP000324507"/>
    </source>
</evidence>
<dbReference type="OrthoDB" id="582835at2"/>
<proteinExistence type="predicted"/>
<dbReference type="NCBIfam" id="TIGR02096">
    <property type="entry name" value="ketosteroid isomerase-related protein"/>
    <property type="match status" value="1"/>
</dbReference>
<feature type="domain" description="SnoaL-like" evidence="1">
    <location>
        <begin position="8"/>
        <end position="118"/>
    </location>
</feature>
<dbReference type="AlphaFoldDB" id="A0A1V0GR28"/>
<gene>
    <name evidence="2" type="ORF">A6J80_07545</name>
    <name evidence="5" type="ORF">FOB51_20065</name>
    <name evidence="4" type="ORF">PY32053_02632</name>
    <name evidence="3" type="ORF">PYTT13_02710</name>
</gene>
<dbReference type="Proteomes" id="UP000191257">
    <property type="component" value="Chromosome"/>
</dbReference>
<reference evidence="6" key="1">
    <citation type="submission" date="2017-03" db="EMBL/GenBank/DDBJ databases">
        <title>FDA dAtabase for Regulatory Grade micrObial Sequences (FDA-ARGOS): Supporting development and validation of Infectious Disease Dx tests.</title>
        <authorList>
            <person name="Minogue T."/>
            <person name="Wolcott M."/>
            <person name="Wasieloski L."/>
            <person name="Aguilar W."/>
            <person name="Moore D."/>
            <person name="Tallon L."/>
            <person name="Sadzewicz L."/>
            <person name="Sengamalay N."/>
            <person name="Ott S."/>
            <person name="Godinez A."/>
            <person name="Nagaraj S."/>
            <person name="Nadendla S."/>
            <person name="Geyer C."/>
            <person name="Sichtig H."/>
        </authorList>
    </citation>
    <scope>NUCLEOTIDE SEQUENCE [LARGE SCALE GENOMIC DNA]</scope>
    <source>
        <strain evidence="6">FDAARGOS_252</strain>
    </source>
</reference>
<protein>
    <submittedName>
        <fullName evidence="2">Isopropylmalate/homocitrate/citramalate synthase</fullName>
    </submittedName>
</protein>
<dbReference type="STRING" id="147645.A6J80_07545"/>
<dbReference type="EMBL" id="CP044081">
    <property type="protein sequence ID" value="QEU10112.1"/>
    <property type="molecule type" value="Genomic_DNA"/>
</dbReference>
<evidence type="ECO:0000313" key="7">
    <source>
        <dbReference type="Proteomes" id="UP000229314"/>
    </source>
</evidence>
<keyword evidence="6" id="KW-1185">Reference proteome</keyword>
<evidence type="ECO:0000313" key="2">
    <source>
        <dbReference type="EMBL" id="ARC36250.1"/>
    </source>
</evidence>
<dbReference type="Proteomes" id="UP000229314">
    <property type="component" value="Chromosome"/>
</dbReference>
<reference evidence="8" key="5">
    <citation type="submission" date="2018-07" db="EMBL/GenBank/DDBJ databases">
        <title>Genome Structure of the Opportunistic Pathogen Paracoccus yeei (Alphaproteobacteria) and Identification of Putative Virulence Factors.</title>
        <authorList>
            <person name="Lasek R."/>
            <person name="Szuplewska M."/>
            <person name="Mitura M."/>
            <person name="Decewicz P."/>
            <person name="Chmielowska C."/>
            <person name="Pawlot A."/>
            <person name="Sentkowska D."/>
            <person name="Czarnecki J."/>
            <person name="Bartosik D."/>
        </authorList>
    </citation>
    <scope>NUCLEOTIDE SEQUENCE [LARGE SCALE GENOMIC DNA]</scope>
    <source>
        <strain evidence="8">CCUG 32053</strain>
    </source>
</reference>
<dbReference type="Proteomes" id="UP000324507">
    <property type="component" value="Chromosome"/>
</dbReference>
<dbReference type="eggNOG" id="COG5485">
    <property type="taxonomic scope" value="Bacteria"/>
</dbReference>
<accession>A0A1V0GR28</accession>
<reference evidence="2" key="3">
    <citation type="submission" date="2017-12" db="EMBL/GenBank/DDBJ databases">
        <title>FDA dAtabase for Regulatory Grade micrObial Sequences (FDA-ARGOS): Supporting development and validation of Infectious Disease Dx tests.</title>
        <authorList>
            <person name="Campos J."/>
            <person name="Goldberg B."/>
            <person name="Tallon L."/>
            <person name="Sadzewicz L."/>
            <person name="Sengamalay N."/>
            <person name="Ott S."/>
            <person name="Godinez A."/>
            <person name="Nagaraj S."/>
            <person name="Vyas G."/>
            <person name="Aluvathingal J."/>
            <person name="Nadendla S."/>
            <person name="Geyer C."/>
            <person name="Nandy P."/>
            <person name="Hobson J."/>
            <person name="Sichtig H."/>
        </authorList>
    </citation>
    <scope>NUCLEOTIDE SEQUENCE</scope>
    <source>
        <strain evidence="2">FDAARGOS_252</strain>
    </source>
</reference>
<dbReference type="EMBL" id="CP020442">
    <property type="protein sequence ID" value="ARC36250.1"/>
    <property type="molecule type" value="Genomic_DNA"/>
</dbReference>
<dbReference type="RefSeq" id="WP_028718361.1">
    <property type="nucleotide sequence ID" value="NZ_CAJGAB010000018.1"/>
</dbReference>
<dbReference type="InterPro" id="IPR032710">
    <property type="entry name" value="NTF2-like_dom_sf"/>
</dbReference>
<dbReference type="SUPFAM" id="SSF54427">
    <property type="entry name" value="NTF2-like"/>
    <property type="match status" value="1"/>
</dbReference>
<reference evidence="4" key="4">
    <citation type="journal article" date="2018" name="Front. Microbiol.">
        <title>Genome Structure of the Opportunistic Pathogen Paracoccus yeei (Alphaproteobacteria) and Identification of Putative Virulence Factors.</title>
        <authorList>
            <person name="Lasek R."/>
            <person name="Szuplewska M."/>
            <person name="Mitura M."/>
            <person name="Decewicz P."/>
            <person name="Chmielowska C."/>
            <person name="Pawlot A."/>
            <person name="Sentkowska D."/>
            <person name="Czarnecki J."/>
            <person name="Bartosik D."/>
        </authorList>
    </citation>
    <scope>NUCLEOTIDE SEQUENCE</scope>
    <source>
        <strain evidence="4">CCUG 32053</strain>
    </source>
</reference>
<evidence type="ECO:0000313" key="8">
    <source>
        <dbReference type="Proteomes" id="UP000272010"/>
    </source>
</evidence>
<organism evidence="2 6">
    <name type="scientific">Paracoccus yeei</name>
    <dbReference type="NCBI Taxonomy" id="147645"/>
    <lineage>
        <taxon>Bacteria</taxon>
        <taxon>Pseudomonadati</taxon>
        <taxon>Pseudomonadota</taxon>
        <taxon>Alphaproteobacteria</taxon>
        <taxon>Rhodobacterales</taxon>
        <taxon>Paracoccaceae</taxon>
        <taxon>Paracoccus</taxon>
    </lineage>
</organism>
<sequence>MDSKALIAAYYDAFNAGRTDEMLTYLHDEVEHHVNEGGIRRGKDKFRDFNAKMTESYREHLTDIVIFANEAGDRAAAEFTVNGTYLKTDEGLPEARGQTYVLPAGTFFTIRDGKIARVTTYYNLSDWTAQVSA</sequence>
<evidence type="ECO:0000313" key="4">
    <source>
        <dbReference type="EMBL" id="AYF02225.1"/>
    </source>
</evidence>
<dbReference type="KEGG" id="pye:A6J80_07545"/>
<dbReference type="InterPro" id="IPR037401">
    <property type="entry name" value="SnoaL-like"/>
</dbReference>
<reference evidence="3 7" key="2">
    <citation type="submission" date="2017-10" db="EMBL/GenBank/DDBJ databases">
        <title>Complete genome sequence of Paracoccus yeei TT13 isolated from human skin.</title>
        <authorList>
            <person name="Lee K."/>
            <person name="Lim J.Y."/>
            <person name="Hwang I."/>
        </authorList>
    </citation>
    <scope>NUCLEOTIDE SEQUENCE [LARGE SCALE GENOMIC DNA]</scope>
    <source>
        <strain evidence="3 7">TT13</strain>
    </source>
</reference>
<dbReference type="InterPro" id="IPR011721">
    <property type="entry name" value="CHP02096"/>
</dbReference>
<reference evidence="5 9" key="6">
    <citation type="submission" date="2019-09" db="EMBL/GenBank/DDBJ databases">
        <title>FDA dAtabase for Regulatory Grade micrObial Sequences (FDA-ARGOS): Supporting development and validation of Infectious Disease Dx tests.</title>
        <authorList>
            <person name="Sciortino C."/>
            <person name="Tallon L."/>
            <person name="Sadzewicz L."/>
            <person name="Vavikolanu K."/>
            <person name="Mehta A."/>
            <person name="Aluvathingal J."/>
            <person name="Nadendla S."/>
            <person name="Nandy P."/>
            <person name="Geyer C."/>
            <person name="Yan Y."/>
            <person name="Sichtig H."/>
        </authorList>
    </citation>
    <scope>NUCLEOTIDE SEQUENCE [LARGE SCALE GENOMIC DNA]</scope>
    <source>
        <strain evidence="5 9">FDAARGOS_643</strain>
    </source>
</reference>
<evidence type="ECO:0000313" key="6">
    <source>
        <dbReference type="Proteomes" id="UP000191257"/>
    </source>
</evidence>
<dbReference type="EMBL" id="CP024422">
    <property type="protein sequence ID" value="ATQ54817.1"/>
    <property type="molecule type" value="Genomic_DNA"/>
</dbReference>
<evidence type="ECO:0000313" key="3">
    <source>
        <dbReference type="EMBL" id="ATQ54817.1"/>
    </source>
</evidence>
<dbReference type="GeneID" id="78896581"/>
<dbReference type="Pfam" id="PF12680">
    <property type="entry name" value="SnoaL_2"/>
    <property type="match status" value="1"/>
</dbReference>